<evidence type="ECO:0000313" key="7">
    <source>
        <dbReference type="EMBL" id="QDZ02635.1"/>
    </source>
</evidence>
<evidence type="ECO:0000256" key="4">
    <source>
        <dbReference type="ARBA" id="ARBA00023002"/>
    </source>
</evidence>
<reference evidence="7" key="1">
    <citation type="submission" date="2020-04" db="EMBL/GenBank/DDBJ databases">
        <title>Nitratireductor sp. nov. isolated from mangrove soil.</title>
        <authorList>
            <person name="Ye Y."/>
        </authorList>
    </citation>
    <scope>NUCLEOTIDE SEQUENCE</scope>
    <source>
        <strain evidence="7">SY7</strain>
    </source>
</reference>
<evidence type="ECO:0000256" key="1">
    <source>
        <dbReference type="ARBA" id="ARBA00001974"/>
    </source>
</evidence>
<proteinExistence type="predicted"/>
<feature type="domain" description="Reductase C-terminal" evidence="6">
    <location>
        <begin position="320"/>
        <end position="402"/>
    </location>
</feature>
<dbReference type="PANTHER" id="PTHR43557">
    <property type="entry name" value="APOPTOSIS-INDUCING FACTOR 1"/>
    <property type="match status" value="1"/>
</dbReference>
<keyword evidence="2" id="KW-0285">Flavoprotein</keyword>
<evidence type="ECO:0000259" key="5">
    <source>
        <dbReference type="Pfam" id="PF07992"/>
    </source>
</evidence>
<dbReference type="SUPFAM" id="SSF55424">
    <property type="entry name" value="FAD/NAD-linked reductases, dimerisation (C-terminal) domain"/>
    <property type="match status" value="1"/>
</dbReference>
<evidence type="ECO:0000256" key="3">
    <source>
        <dbReference type="ARBA" id="ARBA00022827"/>
    </source>
</evidence>
<keyword evidence="3" id="KW-0274">FAD</keyword>
<evidence type="ECO:0000313" key="8">
    <source>
        <dbReference type="Proteomes" id="UP000321389"/>
    </source>
</evidence>
<dbReference type="PRINTS" id="PR00411">
    <property type="entry name" value="PNDRDTASEI"/>
</dbReference>
<accession>A0A5B8L3Z2</accession>
<protein>
    <submittedName>
        <fullName evidence="7">Oxidoreductase</fullName>
    </submittedName>
</protein>
<dbReference type="InterPro" id="IPR050446">
    <property type="entry name" value="FAD-oxidoreductase/Apoptosis"/>
</dbReference>
<dbReference type="Gene3D" id="3.50.50.60">
    <property type="entry name" value="FAD/NAD(P)-binding domain"/>
    <property type="match status" value="2"/>
</dbReference>
<evidence type="ECO:0000256" key="2">
    <source>
        <dbReference type="ARBA" id="ARBA00022630"/>
    </source>
</evidence>
<dbReference type="PANTHER" id="PTHR43557:SF2">
    <property type="entry name" value="RIESKE DOMAIN-CONTAINING PROTEIN-RELATED"/>
    <property type="match status" value="1"/>
</dbReference>
<keyword evidence="8" id="KW-1185">Reference proteome</keyword>
<dbReference type="Pfam" id="PF07992">
    <property type="entry name" value="Pyr_redox_2"/>
    <property type="match status" value="1"/>
</dbReference>
<dbReference type="SUPFAM" id="SSF51905">
    <property type="entry name" value="FAD/NAD(P)-binding domain"/>
    <property type="match status" value="1"/>
</dbReference>
<dbReference type="InterPro" id="IPR023753">
    <property type="entry name" value="FAD/NAD-binding_dom"/>
</dbReference>
<organism evidence="7 8">
    <name type="scientific">Nitratireductor mangrovi</name>
    <dbReference type="NCBI Taxonomy" id="2599600"/>
    <lineage>
        <taxon>Bacteria</taxon>
        <taxon>Pseudomonadati</taxon>
        <taxon>Pseudomonadota</taxon>
        <taxon>Alphaproteobacteria</taxon>
        <taxon>Hyphomicrobiales</taxon>
        <taxon>Phyllobacteriaceae</taxon>
        <taxon>Nitratireductor</taxon>
    </lineage>
</organism>
<comment type="cofactor">
    <cofactor evidence="1">
        <name>FAD</name>
        <dbReference type="ChEBI" id="CHEBI:57692"/>
    </cofactor>
</comment>
<sequence length="414" mass="43522">MTGVVIIGASHAGVQAAASLRQAGWQDKITLIGEETEQPYHRPPLSKAFLTGEKSAEQLSLRGEAFFRDQEIIWLSGVRAERLDPRARKVTTSAGVVGYDRLILATGSRARVLAVPGAELEGVLSLRDIADARRLKSAIGAGGEIVIVGGGYIGLEVAATAAKAGRKVTVLESQAELLTRSAPSEIANSLAQYHRQHGVELRFGVTIEAIEGDAGTVRGVRLAGGERLPADLVLVGIGGIANAELAMEAGLELSAGGIFVDGQTQGNADGLYAIGDCATYRNPFTDSVMRLESVQNAVDQARAAAAHIASQPAPPDTVPWFWSDQYDVKLQIAGIAPSGCRMILRGAPDNNAWSLVCLDGERLAACFSINRPADHMAARRLIAARALIDPHAATDPDIPLLKAVAASPLRPAAE</sequence>
<gene>
    <name evidence="7" type="ORF">FQ775_20930</name>
</gene>
<feature type="domain" description="FAD/NAD(P)-binding" evidence="5">
    <location>
        <begin position="4"/>
        <end position="301"/>
    </location>
</feature>
<dbReference type="Pfam" id="PF14759">
    <property type="entry name" value="Reductase_C"/>
    <property type="match status" value="1"/>
</dbReference>
<dbReference type="KEGG" id="niy:FQ775_20930"/>
<dbReference type="Gene3D" id="3.30.390.30">
    <property type="match status" value="1"/>
</dbReference>
<dbReference type="InterPro" id="IPR028202">
    <property type="entry name" value="Reductase_C"/>
</dbReference>
<keyword evidence="4" id="KW-0560">Oxidoreductase</keyword>
<dbReference type="OrthoDB" id="7809559at2"/>
<dbReference type="InterPro" id="IPR036188">
    <property type="entry name" value="FAD/NAD-bd_sf"/>
</dbReference>
<dbReference type="PRINTS" id="PR00368">
    <property type="entry name" value="FADPNR"/>
</dbReference>
<name>A0A5B8L3Z2_9HYPH</name>
<dbReference type="EMBL" id="CP042301">
    <property type="protein sequence ID" value="QDZ02635.1"/>
    <property type="molecule type" value="Genomic_DNA"/>
</dbReference>
<dbReference type="AlphaFoldDB" id="A0A5B8L3Z2"/>
<dbReference type="GO" id="GO:0005737">
    <property type="term" value="C:cytoplasm"/>
    <property type="evidence" value="ECO:0007669"/>
    <property type="project" value="TreeGrafter"/>
</dbReference>
<evidence type="ECO:0000259" key="6">
    <source>
        <dbReference type="Pfam" id="PF14759"/>
    </source>
</evidence>
<dbReference type="Proteomes" id="UP000321389">
    <property type="component" value="Chromosome"/>
</dbReference>
<dbReference type="GO" id="GO:0016651">
    <property type="term" value="F:oxidoreductase activity, acting on NAD(P)H"/>
    <property type="evidence" value="ECO:0007669"/>
    <property type="project" value="TreeGrafter"/>
</dbReference>
<dbReference type="InterPro" id="IPR016156">
    <property type="entry name" value="FAD/NAD-linked_Rdtase_dimer_sf"/>
</dbReference>